<dbReference type="AlphaFoldDB" id="A0A4Y5YVR3"/>
<protein>
    <submittedName>
        <fullName evidence="1">Uncharacterized protein</fullName>
    </submittedName>
</protein>
<reference evidence="1 2" key="1">
    <citation type="submission" date="2019-06" db="EMBL/GenBank/DDBJ databases">
        <title>Complete genome of Microbacterium foliorum M2.</title>
        <authorList>
            <person name="Cao G."/>
        </authorList>
    </citation>
    <scope>NUCLEOTIDE SEQUENCE [LARGE SCALE GENOMIC DNA]</scope>
    <source>
        <strain evidence="1 2">M2</strain>
    </source>
</reference>
<proteinExistence type="predicted"/>
<dbReference type="EMBL" id="CP041040">
    <property type="protein sequence ID" value="QDE36483.1"/>
    <property type="molecule type" value="Genomic_DNA"/>
</dbReference>
<sequence length="205" mass="22026">MSAEGDWTVRPRQGVGRLECGMSPAQVDALSDVYGAVSGRGNDRAADALLHETLEMFGGAMGPEEKDALLAAYAESGPPAEALTEARGDPGVILGYEADRLVQIMPAIGQRPLLLDGRDMFSLSAAEALMLLELRNGGPGRYADTEAAFDNLAISVDGFSLTQRDDGVRTLSETDARFGQRTVTVRRHPYLAEDAMDRFVTHRLA</sequence>
<dbReference type="Proteomes" id="UP000316125">
    <property type="component" value="Chromosome"/>
</dbReference>
<accession>A0A4Y5YVR3</accession>
<evidence type="ECO:0000313" key="1">
    <source>
        <dbReference type="EMBL" id="QDE36483.1"/>
    </source>
</evidence>
<gene>
    <name evidence="1" type="ORF">FIV50_02605</name>
</gene>
<dbReference type="OrthoDB" id="7991726at2"/>
<name>A0A4Y5YVR3_9MICO</name>
<evidence type="ECO:0000313" key="2">
    <source>
        <dbReference type="Proteomes" id="UP000316125"/>
    </source>
</evidence>
<organism evidence="1 2">
    <name type="scientific">Microbacterium foliorum</name>
    <dbReference type="NCBI Taxonomy" id="104336"/>
    <lineage>
        <taxon>Bacteria</taxon>
        <taxon>Bacillati</taxon>
        <taxon>Actinomycetota</taxon>
        <taxon>Actinomycetes</taxon>
        <taxon>Micrococcales</taxon>
        <taxon>Microbacteriaceae</taxon>
        <taxon>Microbacterium</taxon>
    </lineage>
</organism>